<accession>A0A484FXT3</accession>
<name>A0A484FXT3_COLOR</name>
<keyword evidence="3" id="KW-1185">Reference proteome</keyword>
<feature type="region of interest" description="Disordered" evidence="1">
    <location>
        <begin position="58"/>
        <end position="77"/>
    </location>
</feature>
<sequence>MLLFRTFSFSPPKLRSPLRFFHPLMIVGDREISQSLQIPALYRPVFEVKETSTSVLIRTTARTPSPNTTSQFQEKHG</sequence>
<dbReference type="EMBL" id="AMCV02000009">
    <property type="protein sequence ID" value="TDZ22703.1"/>
    <property type="molecule type" value="Genomic_DNA"/>
</dbReference>
<reference evidence="3" key="1">
    <citation type="journal article" date="2013" name="New Phytol.">
        <title>Comparative genomic and transcriptomic analyses reveal the hemibiotrophic stage shift of Colletotrichum fungi.</title>
        <authorList>
            <person name="Gan P."/>
            <person name="Ikeda K."/>
            <person name="Irieda H."/>
            <person name="Narusaka M."/>
            <person name="O'Connell R.J."/>
            <person name="Narusaka Y."/>
            <person name="Takano Y."/>
            <person name="Kubo Y."/>
            <person name="Shirasu K."/>
        </authorList>
    </citation>
    <scope>NUCLEOTIDE SEQUENCE [LARGE SCALE GENOMIC DNA]</scope>
    <source>
        <strain evidence="3">104-T / ATCC 96160 / CBS 514.97 / LARS 414 / MAFF 240422</strain>
    </source>
</reference>
<evidence type="ECO:0000256" key="1">
    <source>
        <dbReference type="SAM" id="MobiDB-lite"/>
    </source>
</evidence>
<dbReference type="Proteomes" id="UP000014480">
    <property type="component" value="Unassembled WGS sequence"/>
</dbReference>
<organism evidence="2 3">
    <name type="scientific">Colletotrichum orbiculare (strain 104-T / ATCC 96160 / CBS 514.97 / LARS 414 / MAFF 240422)</name>
    <name type="common">Cucumber anthracnose fungus</name>
    <name type="synonym">Colletotrichum lagenarium</name>
    <dbReference type="NCBI Taxonomy" id="1213857"/>
    <lineage>
        <taxon>Eukaryota</taxon>
        <taxon>Fungi</taxon>
        <taxon>Dikarya</taxon>
        <taxon>Ascomycota</taxon>
        <taxon>Pezizomycotina</taxon>
        <taxon>Sordariomycetes</taxon>
        <taxon>Hypocreomycetidae</taxon>
        <taxon>Glomerellales</taxon>
        <taxon>Glomerellaceae</taxon>
        <taxon>Colletotrichum</taxon>
        <taxon>Colletotrichum orbiculare species complex</taxon>
    </lineage>
</organism>
<protein>
    <submittedName>
        <fullName evidence="2">Uncharacterized protein</fullName>
    </submittedName>
</protein>
<evidence type="ECO:0000313" key="2">
    <source>
        <dbReference type="EMBL" id="TDZ22703.1"/>
    </source>
</evidence>
<comment type="caution">
    <text evidence="2">The sequence shown here is derived from an EMBL/GenBank/DDBJ whole genome shotgun (WGS) entry which is preliminary data.</text>
</comment>
<gene>
    <name evidence="2" type="ORF">Cob_v004190</name>
</gene>
<proteinExistence type="predicted"/>
<reference evidence="3" key="2">
    <citation type="journal article" date="2019" name="Mol. Plant Microbe Interact.">
        <title>Genome sequence resources for four phytopathogenic fungi from the Colletotrichum orbiculare species complex.</title>
        <authorList>
            <person name="Gan P."/>
            <person name="Tsushima A."/>
            <person name="Narusaka M."/>
            <person name="Narusaka Y."/>
            <person name="Takano Y."/>
            <person name="Kubo Y."/>
            <person name="Shirasu K."/>
        </authorList>
    </citation>
    <scope>GENOME REANNOTATION</scope>
    <source>
        <strain evidence="3">104-T / ATCC 96160 / CBS 514.97 / LARS 414 / MAFF 240422</strain>
    </source>
</reference>
<evidence type="ECO:0000313" key="3">
    <source>
        <dbReference type="Proteomes" id="UP000014480"/>
    </source>
</evidence>
<dbReference type="AlphaFoldDB" id="A0A484FXT3"/>